<name>A0ABR0RYQ0_9EURO</name>
<evidence type="ECO:0000256" key="10">
    <source>
        <dbReference type="ARBA" id="ARBA00041631"/>
    </source>
</evidence>
<organism evidence="14 15">
    <name type="scientific">Knufia obscura</name>
    <dbReference type="NCBI Taxonomy" id="1635080"/>
    <lineage>
        <taxon>Eukaryota</taxon>
        <taxon>Fungi</taxon>
        <taxon>Dikarya</taxon>
        <taxon>Ascomycota</taxon>
        <taxon>Pezizomycotina</taxon>
        <taxon>Eurotiomycetes</taxon>
        <taxon>Chaetothyriomycetidae</taxon>
        <taxon>Chaetothyriales</taxon>
        <taxon>Trichomeriaceae</taxon>
        <taxon>Knufia</taxon>
    </lineage>
</organism>
<keyword evidence="4" id="KW-0964">Secreted</keyword>
<comment type="catalytic activity">
    <reaction evidence="6">
        <text>3-phenylpyruvate = enol-phenylpyruvate</text>
        <dbReference type="Rhea" id="RHEA:17097"/>
        <dbReference type="ChEBI" id="CHEBI:16815"/>
        <dbReference type="ChEBI" id="CHEBI:18005"/>
        <dbReference type="EC" id="5.3.2.1"/>
    </reaction>
</comment>
<evidence type="ECO:0000256" key="6">
    <source>
        <dbReference type="ARBA" id="ARBA00036735"/>
    </source>
</evidence>
<dbReference type="Proteomes" id="UP001334248">
    <property type="component" value="Unassembled WGS sequence"/>
</dbReference>
<comment type="similarity">
    <text evidence="2">Belongs to the MIF family.</text>
</comment>
<evidence type="ECO:0000256" key="4">
    <source>
        <dbReference type="ARBA" id="ARBA00022525"/>
    </source>
</evidence>
<dbReference type="RefSeq" id="XP_064733637.1">
    <property type="nucleotide sequence ID" value="XM_064871184.1"/>
</dbReference>
<dbReference type="EC" id="5.3.3.12" evidence="8"/>
<dbReference type="EMBL" id="JAVHJV010000002">
    <property type="protein sequence ID" value="KAK5945547.1"/>
    <property type="molecule type" value="Genomic_DNA"/>
</dbReference>
<feature type="compositionally biased region" description="Polar residues" evidence="13">
    <location>
        <begin position="1"/>
        <end position="22"/>
    </location>
</feature>
<evidence type="ECO:0000256" key="2">
    <source>
        <dbReference type="ARBA" id="ARBA00005851"/>
    </source>
</evidence>
<sequence length="337" mass="37384">MVSDQPDTSYEQNGNGTPSTASRIRPAPVENAFPTPTPPRRQESRRSESQRSGRQSPAPGRLFLFGKSSPAPKEHKSVEALRSNVSRGGSNGLSSASELEKSWQRKELSKRTSLFFDQAFAVREPYNSARERVARDAMMVADLRTNCCLENEQTFLNDFLMSISETYHKPPTNIMITTTTDAHIIIGASTEPAYLLTLTAVSAEIASVKNMRATSRLQAFLSESLNVPLSRGVVKFVTIKEEDLGTNGSTVREEIDKLEAEEKRINSLRSRQSNRASKKSALPSTSEYGDLEQSRSDTPILLPTCIEPDEEKPYRTEVSAGKMARGKKSIMSFWKKG</sequence>
<reference evidence="14 15" key="1">
    <citation type="journal article" date="2023" name="Res Sq">
        <title>Genomic and morphological characterization of Knufia obscura isolated from the Mars 2020 spacecraft assembly facility.</title>
        <authorList>
            <person name="Chander A.M."/>
            <person name="Teixeira M.M."/>
            <person name="Singh N.K."/>
            <person name="Williams M.P."/>
            <person name="Parker C.W."/>
            <person name="Leo P."/>
            <person name="Stajich J.E."/>
            <person name="Torok T."/>
            <person name="Tighe S."/>
            <person name="Mason C.E."/>
            <person name="Venkateswaran K."/>
        </authorList>
    </citation>
    <scope>NUCLEOTIDE SEQUENCE [LARGE SCALE GENOMIC DNA]</scope>
    <source>
        <strain evidence="14 15">CCFEE 5817</strain>
    </source>
</reference>
<dbReference type="Gene3D" id="3.30.429.10">
    <property type="entry name" value="Macrophage Migration Inhibitory Factor"/>
    <property type="match status" value="1"/>
</dbReference>
<accession>A0ABR0RYQ0</accession>
<comment type="subcellular location">
    <subcellularLocation>
        <location evidence="1">Secreted</location>
    </subcellularLocation>
</comment>
<gene>
    <name evidence="14" type="ORF">PMZ80_002752</name>
</gene>
<dbReference type="SUPFAM" id="SSF55331">
    <property type="entry name" value="Tautomerase/MIF"/>
    <property type="match status" value="1"/>
</dbReference>
<dbReference type="PANTHER" id="PTHR11954">
    <property type="entry name" value="D-DOPACHROME DECARBOXYLASE"/>
    <property type="match status" value="1"/>
</dbReference>
<feature type="region of interest" description="Disordered" evidence="13">
    <location>
        <begin position="265"/>
        <end position="337"/>
    </location>
</feature>
<evidence type="ECO:0000256" key="12">
    <source>
        <dbReference type="ARBA" id="ARBA00042730"/>
    </source>
</evidence>
<evidence type="ECO:0000256" key="9">
    <source>
        <dbReference type="ARBA" id="ARBA00039086"/>
    </source>
</evidence>
<evidence type="ECO:0000313" key="15">
    <source>
        <dbReference type="Proteomes" id="UP001334248"/>
    </source>
</evidence>
<evidence type="ECO:0000256" key="11">
    <source>
        <dbReference type="ARBA" id="ARBA00041912"/>
    </source>
</evidence>
<comment type="catalytic activity">
    <reaction evidence="7">
        <text>L-dopachrome = 5,6-dihydroxyindole-2-carboxylate</text>
        <dbReference type="Rhea" id="RHEA:13041"/>
        <dbReference type="ChEBI" id="CHEBI:16875"/>
        <dbReference type="ChEBI" id="CHEBI:57509"/>
        <dbReference type="EC" id="5.3.3.12"/>
    </reaction>
</comment>
<evidence type="ECO:0000256" key="3">
    <source>
        <dbReference type="ARBA" id="ARBA00022514"/>
    </source>
</evidence>
<proteinExistence type="inferred from homology"/>
<protein>
    <recommendedName>
        <fullName evidence="12">L-dopachrome isomerase</fullName>
        <ecNumber evidence="9">5.3.2.1</ecNumber>
        <ecNumber evidence="8">5.3.3.12</ecNumber>
    </recommendedName>
    <alternativeName>
        <fullName evidence="10">L-dopachrome tautomerase</fullName>
    </alternativeName>
    <alternativeName>
        <fullName evidence="11">Phenylpyruvate tautomerase</fullName>
    </alternativeName>
</protein>
<evidence type="ECO:0000313" key="14">
    <source>
        <dbReference type="EMBL" id="KAK5945547.1"/>
    </source>
</evidence>
<dbReference type="InterPro" id="IPR001398">
    <property type="entry name" value="Macrophage_inhib_fac"/>
</dbReference>
<comment type="caution">
    <text evidence="14">The sequence shown here is derived from an EMBL/GenBank/DDBJ whole genome shotgun (WGS) entry which is preliminary data.</text>
</comment>
<evidence type="ECO:0000256" key="1">
    <source>
        <dbReference type="ARBA" id="ARBA00004613"/>
    </source>
</evidence>
<dbReference type="InterPro" id="IPR014347">
    <property type="entry name" value="Tautomerase/MIF_sf"/>
</dbReference>
<dbReference type="GeneID" id="89996201"/>
<keyword evidence="15" id="KW-1185">Reference proteome</keyword>
<evidence type="ECO:0000256" key="5">
    <source>
        <dbReference type="ARBA" id="ARBA00023235"/>
    </source>
</evidence>
<dbReference type="EC" id="5.3.2.1" evidence="9"/>
<dbReference type="Pfam" id="PF01187">
    <property type="entry name" value="MIF"/>
    <property type="match status" value="1"/>
</dbReference>
<evidence type="ECO:0000256" key="8">
    <source>
        <dbReference type="ARBA" id="ARBA00038932"/>
    </source>
</evidence>
<keyword evidence="3" id="KW-0202">Cytokine</keyword>
<evidence type="ECO:0000256" key="13">
    <source>
        <dbReference type="SAM" id="MobiDB-lite"/>
    </source>
</evidence>
<evidence type="ECO:0000256" key="7">
    <source>
        <dbReference type="ARBA" id="ARBA00036823"/>
    </source>
</evidence>
<feature type="region of interest" description="Disordered" evidence="13">
    <location>
        <begin position="1"/>
        <end position="98"/>
    </location>
</feature>
<feature type="compositionally biased region" description="Polar residues" evidence="13">
    <location>
        <begin position="83"/>
        <end position="97"/>
    </location>
</feature>
<keyword evidence="5" id="KW-0413">Isomerase</keyword>
<feature type="compositionally biased region" description="Basic and acidic residues" evidence="13">
    <location>
        <begin position="40"/>
        <end position="51"/>
    </location>
</feature>
<dbReference type="PANTHER" id="PTHR11954:SF6">
    <property type="entry name" value="MACROPHAGE MIGRATION INHIBITORY FACTOR"/>
    <property type="match status" value="1"/>
</dbReference>